<accession>A0AA35RXP8</accession>
<evidence type="ECO:0000256" key="1">
    <source>
        <dbReference type="SAM" id="MobiDB-lite"/>
    </source>
</evidence>
<feature type="region of interest" description="Disordered" evidence="1">
    <location>
        <begin position="361"/>
        <end position="395"/>
    </location>
</feature>
<sequence length="395" mass="41822">MCPECWSIVMNVLVMTDCLQETFSVDLPLSHCVRNLESVTPYCAENSHLVNNTSKILCRFDGVWVNGKARCECNSGYTEDKNGTACKALPSQSTTGYIAQQTASPSTTSALPTNGATHKTTVVGDTVTSVSREQTPSLSPSPTPSLPTAGTTEERTVEARARDSGGGLPIPILAGVGALIVVILALALVVVLVLVIVRNHRKSKQNENHFSSDGKQLTNPVYDAVSQNIPVKLPASNGNGTSGHKQDAETLRKFPNPLYNTTRHNILSNGVSESHTTQNGNTFDEPQYSVPNGNGFVQSEYEVPVTTPTSSEGPTPPPPLSLPPHVYDYAMVPPGMAPEYATLEPPAHAYHTLEFPSGTNGAVLPAVSAGREGGGGETDGTDGHGEQEYSVIGEK</sequence>
<feature type="transmembrane region" description="Helical" evidence="2">
    <location>
        <begin position="172"/>
        <end position="197"/>
    </location>
</feature>
<keyword evidence="2" id="KW-1133">Transmembrane helix</keyword>
<proteinExistence type="predicted"/>
<dbReference type="EMBL" id="CASHTH010001771">
    <property type="protein sequence ID" value="CAI8019695.1"/>
    <property type="molecule type" value="Genomic_DNA"/>
</dbReference>
<reference evidence="3" key="1">
    <citation type="submission" date="2023-03" db="EMBL/GenBank/DDBJ databases">
        <authorList>
            <person name="Steffen K."/>
            <person name="Cardenas P."/>
        </authorList>
    </citation>
    <scope>NUCLEOTIDE SEQUENCE</scope>
</reference>
<organism evidence="3 4">
    <name type="scientific">Geodia barretti</name>
    <name type="common">Barrett's horny sponge</name>
    <dbReference type="NCBI Taxonomy" id="519541"/>
    <lineage>
        <taxon>Eukaryota</taxon>
        <taxon>Metazoa</taxon>
        <taxon>Porifera</taxon>
        <taxon>Demospongiae</taxon>
        <taxon>Heteroscleromorpha</taxon>
        <taxon>Tetractinellida</taxon>
        <taxon>Astrophorina</taxon>
        <taxon>Geodiidae</taxon>
        <taxon>Geodia</taxon>
    </lineage>
</organism>
<dbReference type="AlphaFoldDB" id="A0AA35RXP8"/>
<evidence type="ECO:0000313" key="4">
    <source>
        <dbReference type="Proteomes" id="UP001174909"/>
    </source>
</evidence>
<keyword evidence="2" id="KW-0472">Membrane</keyword>
<gene>
    <name evidence="3" type="ORF">GBAR_LOCUS11824</name>
</gene>
<name>A0AA35RXP8_GEOBA</name>
<keyword evidence="2" id="KW-0812">Transmembrane</keyword>
<feature type="compositionally biased region" description="Low complexity" evidence="1">
    <location>
        <begin position="128"/>
        <end position="138"/>
    </location>
</feature>
<evidence type="ECO:0000313" key="3">
    <source>
        <dbReference type="EMBL" id="CAI8019695.1"/>
    </source>
</evidence>
<feature type="region of interest" description="Disordered" evidence="1">
    <location>
        <begin position="128"/>
        <end position="164"/>
    </location>
</feature>
<feature type="region of interest" description="Disordered" evidence="1">
    <location>
        <begin position="271"/>
        <end position="296"/>
    </location>
</feature>
<feature type="compositionally biased region" description="Low complexity" evidence="1">
    <location>
        <begin position="303"/>
        <end position="313"/>
    </location>
</feature>
<protein>
    <submittedName>
        <fullName evidence="3">Uncharacterized protein</fullName>
    </submittedName>
</protein>
<comment type="caution">
    <text evidence="3">The sequence shown here is derived from an EMBL/GenBank/DDBJ whole genome shotgun (WGS) entry which is preliminary data.</text>
</comment>
<feature type="compositionally biased region" description="Basic and acidic residues" evidence="1">
    <location>
        <begin position="381"/>
        <end position="395"/>
    </location>
</feature>
<keyword evidence="4" id="KW-1185">Reference proteome</keyword>
<feature type="region of interest" description="Disordered" evidence="1">
    <location>
        <begin position="303"/>
        <end position="322"/>
    </location>
</feature>
<evidence type="ECO:0000256" key="2">
    <source>
        <dbReference type="SAM" id="Phobius"/>
    </source>
</evidence>
<dbReference type="Proteomes" id="UP001174909">
    <property type="component" value="Unassembled WGS sequence"/>
</dbReference>
<dbReference type="EMBL" id="CASHTH010001771">
    <property type="protein sequence ID" value="CAI8019694.1"/>
    <property type="molecule type" value="Genomic_DNA"/>
</dbReference>
<feature type="compositionally biased region" description="Basic and acidic residues" evidence="1">
    <location>
        <begin position="152"/>
        <end position="163"/>
    </location>
</feature>